<evidence type="ECO:0000313" key="3">
    <source>
        <dbReference type="Proteomes" id="UP000243459"/>
    </source>
</evidence>
<accession>A0A5P1EPC9</accession>
<dbReference type="Proteomes" id="UP000243459">
    <property type="component" value="Chromosome 6"/>
</dbReference>
<dbReference type="AlphaFoldDB" id="A0A5P1EPC9"/>
<feature type="compositionally biased region" description="Acidic residues" evidence="1">
    <location>
        <begin position="41"/>
        <end position="54"/>
    </location>
</feature>
<name>A0A5P1EPC9_ASPOF</name>
<protein>
    <submittedName>
        <fullName evidence="2">Uncharacterized protein</fullName>
    </submittedName>
</protein>
<sequence length="86" mass="10215">MSADMTDELLRIEERMLVVSFNFVHDSDKEEEEDDIRKEVEEEVHVEEDVQDEAPIEKKVEEEVPVEEENKEEVQLEVQNDDIEIL</sequence>
<keyword evidence="3" id="KW-1185">Reference proteome</keyword>
<dbReference type="EMBL" id="CM007386">
    <property type="protein sequence ID" value="ONK66421.1"/>
    <property type="molecule type" value="Genomic_DNA"/>
</dbReference>
<dbReference type="Gramene" id="ONK66421">
    <property type="protein sequence ID" value="ONK66421"/>
    <property type="gene ID" value="A4U43_C06F7790"/>
</dbReference>
<organism evidence="2 3">
    <name type="scientific">Asparagus officinalis</name>
    <name type="common">Garden asparagus</name>
    <dbReference type="NCBI Taxonomy" id="4686"/>
    <lineage>
        <taxon>Eukaryota</taxon>
        <taxon>Viridiplantae</taxon>
        <taxon>Streptophyta</taxon>
        <taxon>Embryophyta</taxon>
        <taxon>Tracheophyta</taxon>
        <taxon>Spermatophyta</taxon>
        <taxon>Magnoliopsida</taxon>
        <taxon>Liliopsida</taxon>
        <taxon>Asparagales</taxon>
        <taxon>Asparagaceae</taxon>
        <taxon>Asparagoideae</taxon>
        <taxon>Asparagus</taxon>
    </lineage>
</organism>
<evidence type="ECO:0000313" key="2">
    <source>
        <dbReference type="EMBL" id="ONK66421.1"/>
    </source>
</evidence>
<gene>
    <name evidence="2" type="ORF">A4U43_C06F7790</name>
</gene>
<proteinExistence type="predicted"/>
<feature type="region of interest" description="Disordered" evidence="1">
    <location>
        <begin position="41"/>
        <end position="86"/>
    </location>
</feature>
<evidence type="ECO:0000256" key="1">
    <source>
        <dbReference type="SAM" id="MobiDB-lite"/>
    </source>
</evidence>
<reference evidence="3" key="1">
    <citation type="journal article" date="2017" name="Nat. Commun.">
        <title>The asparagus genome sheds light on the origin and evolution of a young Y chromosome.</title>
        <authorList>
            <person name="Harkess A."/>
            <person name="Zhou J."/>
            <person name="Xu C."/>
            <person name="Bowers J.E."/>
            <person name="Van der Hulst R."/>
            <person name="Ayyampalayam S."/>
            <person name="Mercati F."/>
            <person name="Riccardi P."/>
            <person name="McKain M.R."/>
            <person name="Kakrana A."/>
            <person name="Tang H."/>
            <person name="Ray J."/>
            <person name="Groenendijk J."/>
            <person name="Arikit S."/>
            <person name="Mathioni S.M."/>
            <person name="Nakano M."/>
            <person name="Shan H."/>
            <person name="Telgmann-Rauber A."/>
            <person name="Kanno A."/>
            <person name="Yue Z."/>
            <person name="Chen H."/>
            <person name="Li W."/>
            <person name="Chen Y."/>
            <person name="Xu X."/>
            <person name="Zhang Y."/>
            <person name="Luo S."/>
            <person name="Chen H."/>
            <person name="Gao J."/>
            <person name="Mao Z."/>
            <person name="Pires J.C."/>
            <person name="Luo M."/>
            <person name="Kudrna D."/>
            <person name="Wing R.A."/>
            <person name="Meyers B.C."/>
            <person name="Yi K."/>
            <person name="Kong H."/>
            <person name="Lavrijsen P."/>
            <person name="Sunseri F."/>
            <person name="Falavigna A."/>
            <person name="Ye Y."/>
            <person name="Leebens-Mack J.H."/>
            <person name="Chen G."/>
        </authorList>
    </citation>
    <scope>NUCLEOTIDE SEQUENCE [LARGE SCALE GENOMIC DNA]</scope>
    <source>
        <strain evidence="3">cv. DH0086</strain>
    </source>
</reference>